<dbReference type="EMBL" id="CP006990">
    <property type="protein sequence ID" value="AIC30715.1"/>
    <property type="molecule type" value="Genomic_DNA"/>
</dbReference>
<gene>
    <name evidence="1" type="ORF">IE4771_PD00160</name>
</gene>
<dbReference type="Gene3D" id="3.60.15.10">
    <property type="entry name" value="Ribonuclease Z/Hydroxyacylglutathione hydrolase-like"/>
    <property type="match status" value="1"/>
</dbReference>
<protein>
    <submittedName>
        <fullName evidence="1">Uncharacterized protein</fullName>
    </submittedName>
</protein>
<name>A0A060IFF3_RHIET</name>
<dbReference type="Proteomes" id="UP000027180">
    <property type="component" value="Plasmid pRetIE4771d"/>
</dbReference>
<proteinExistence type="predicted"/>
<dbReference type="InterPro" id="IPR036866">
    <property type="entry name" value="RibonucZ/Hydroxyglut_hydro"/>
</dbReference>
<reference evidence="1 2" key="1">
    <citation type="submission" date="2013-12" db="EMBL/GenBank/DDBJ databases">
        <title>Complete genome sequence of Rhizobium etli bv. mimosae IE4771.</title>
        <authorList>
            <person name="Bustos P."/>
            <person name="Santamaria R.I."/>
            <person name="Lozano L."/>
            <person name="Ormeno-Orrillo E."/>
            <person name="Rogel M.A."/>
            <person name="Romero D."/>
            <person name="Cevallos M.A."/>
            <person name="Martinez-Romero E."/>
            <person name="Gonzalez V."/>
        </authorList>
    </citation>
    <scope>NUCLEOTIDE SEQUENCE [LARGE SCALE GENOMIC DNA]</scope>
    <source>
        <strain evidence="1 2">IE4771</strain>
        <plasmid evidence="2">Plasmid pRetIE4771d</plasmid>
    </source>
</reference>
<organism evidence="1 2">
    <name type="scientific">Rhizobium etli bv. mimosae str. IE4771</name>
    <dbReference type="NCBI Taxonomy" id="1432050"/>
    <lineage>
        <taxon>Bacteria</taxon>
        <taxon>Pseudomonadati</taxon>
        <taxon>Pseudomonadota</taxon>
        <taxon>Alphaproteobacteria</taxon>
        <taxon>Hyphomicrobiales</taxon>
        <taxon>Rhizobiaceae</taxon>
        <taxon>Rhizobium/Agrobacterium group</taxon>
        <taxon>Rhizobium</taxon>
    </lineage>
</organism>
<dbReference type="HOGENOM" id="CLU_2261525_0_0_5"/>
<accession>A0A060IFF3</accession>
<sequence>MLCCKRSARPIHKTVWHAGQEVTSRDDRQRIRKVIDNGSVHPGWCHQHVRSFEELLEAEQEHWLVFDDAARNRYMIGGAHLPFPGLGHVHDNGDRTYKYVPLT</sequence>
<keyword evidence="1" id="KW-0614">Plasmid</keyword>
<geneLocation type="plasmid" evidence="1 2">
    <name>pRetIE4771d</name>
</geneLocation>
<dbReference type="KEGG" id="rei:IE4771_PD00160"/>
<evidence type="ECO:0000313" key="1">
    <source>
        <dbReference type="EMBL" id="AIC30715.1"/>
    </source>
</evidence>
<dbReference type="AlphaFoldDB" id="A0A060IFF3"/>
<evidence type="ECO:0000313" key="2">
    <source>
        <dbReference type="Proteomes" id="UP000027180"/>
    </source>
</evidence>